<dbReference type="HAMAP" id="MF_00200">
    <property type="entry name" value="RTC"/>
    <property type="match status" value="1"/>
</dbReference>
<reference evidence="9 10" key="1">
    <citation type="submission" date="2018-03" db="EMBL/GenBank/DDBJ databases">
        <title>Draft Genome Sequences of the Obligatory Marine Myxobacteria Enhygromyxa salina SWB007.</title>
        <authorList>
            <person name="Poehlein A."/>
            <person name="Moghaddam J.A."/>
            <person name="Harms H."/>
            <person name="Alanjari M."/>
            <person name="Koenig G.M."/>
            <person name="Daniel R."/>
            <person name="Schaeberle T.F."/>
        </authorList>
    </citation>
    <scope>NUCLEOTIDE SEQUENCE [LARGE SCALE GENOMIC DNA]</scope>
    <source>
        <strain evidence="9 10">SWB007</strain>
    </source>
</reference>
<evidence type="ECO:0000256" key="6">
    <source>
        <dbReference type="NCBIfam" id="TIGR03399"/>
    </source>
</evidence>
<sequence length="348" mass="37245">MSSETIVIDGSQGEGGGQVLRTSLALSAVTGVPLRITNIRSRRRQPGLMRQHLAAVRAVSEVCGATVRGDEVRSLELEFTPGPITHGDRSFKVGTAGSATLVCQTVLWPLLATPGRSVISFEGGTHNPMAPPFEFLQRVFLPHMRRLGLDIAATLEQAGFYPAGGGRFVVELEGGYPPAPVELHGRGEILSCEALAFVANLPNHIAHRELAVVQRDLNWSPEQCHAIELDGRGPGNALCLIVKAEAGAEVATGFGEKGLLAELVAERACAQLQAWLDADVPVGEHLADQLLIPMALAAAADGQASSFVSTTPTLHARTNAQVIARFLPVEFEFEPIDERRGWVRARPR</sequence>
<keyword evidence="5" id="KW-0963">Cytoplasm</keyword>
<dbReference type="Proteomes" id="UP000238823">
    <property type="component" value="Unassembled WGS sequence"/>
</dbReference>
<dbReference type="Gene3D" id="3.65.10.20">
    <property type="entry name" value="RNA 3'-terminal phosphate cyclase domain"/>
    <property type="match status" value="1"/>
</dbReference>
<comment type="caution">
    <text evidence="9">The sequence shown here is derived from an EMBL/GenBank/DDBJ whole genome shotgun (WGS) entry which is preliminary data.</text>
</comment>
<evidence type="ECO:0000256" key="5">
    <source>
        <dbReference type="HAMAP-Rule" id="MF_00200"/>
    </source>
</evidence>
<evidence type="ECO:0000256" key="4">
    <source>
        <dbReference type="ARBA" id="ARBA00024481"/>
    </source>
</evidence>
<dbReference type="AlphaFoldDB" id="A0A2S9YS25"/>
<feature type="domain" description="RNA 3'-terminal phosphate cyclase" evidence="7">
    <location>
        <begin position="13"/>
        <end position="332"/>
    </location>
</feature>
<organism evidence="9 10">
    <name type="scientific">Enhygromyxa salina</name>
    <dbReference type="NCBI Taxonomy" id="215803"/>
    <lineage>
        <taxon>Bacteria</taxon>
        <taxon>Pseudomonadati</taxon>
        <taxon>Myxococcota</taxon>
        <taxon>Polyangia</taxon>
        <taxon>Nannocystales</taxon>
        <taxon>Nannocystaceae</taxon>
        <taxon>Enhygromyxa</taxon>
    </lineage>
</organism>
<dbReference type="PIRSF" id="PIRSF005378">
    <property type="entry name" value="RNA3'_term_phos_cycl_euk"/>
    <property type="match status" value="1"/>
</dbReference>
<comment type="similarity">
    <text evidence="1 5">Belongs to the RNA 3'-terminal cyclase family. Type 1 subfamily.</text>
</comment>
<dbReference type="GO" id="GO:0003963">
    <property type="term" value="F:RNA-3'-phosphate cyclase activity"/>
    <property type="evidence" value="ECO:0007669"/>
    <property type="project" value="UniProtKB-UniRule"/>
</dbReference>
<comment type="function">
    <text evidence="5">Catalyzes the conversion of 3'-phosphate to a 2',3'-cyclic phosphodiester at the end of RNA. The mechanism of action of the enzyme occurs in 3 steps: (A) adenylation of the enzyme by ATP; (B) transfer of adenylate to an RNA-N3'P to produce RNA-N3'PP5'A; (C) and attack of the adjacent 2'-hydroxyl on the 3'-phosphorus in the diester linkage to produce the cyclic end product. The biological role of this enzyme is unknown but it is likely to function in some aspects of cellular RNA processing.</text>
</comment>
<dbReference type="PANTHER" id="PTHR11096:SF0">
    <property type="entry name" value="RNA 3'-TERMINAL PHOSPHATE CYCLASE"/>
    <property type="match status" value="1"/>
</dbReference>
<comment type="subcellular location">
    <subcellularLocation>
        <location evidence="5">Cytoplasm</location>
    </subcellularLocation>
</comment>
<dbReference type="InterPro" id="IPR013791">
    <property type="entry name" value="RNA3'-term_phos_cycl_insert"/>
</dbReference>
<gene>
    <name evidence="5 9" type="primary">rtcA</name>
    <name evidence="9" type="ORF">ENSA7_23270</name>
</gene>
<evidence type="ECO:0000313" key="9">
    <source>
        <dbReference type="EMBL" id="PRQ07888.1"/>
    </source>
</evidence>
<name>A0A2S9YS25_9BACT</name>
<feature type="domain" description="RNA 3'-terminal phosphate cyclase insert" evidence="8">
    <location>
        <begin position="186"/>
        <end position="276"/>
    </location>
</feature>
<keyword evidence="3 5" id="KW-0547">Nucleotide-binding</keyword>
<feature type="binding site" evidence="5">
    <location>
        <position position="104"/>
    </location>
    <ligand>
        <name>ATP</name>
        <dbReference type="ChEBI" id="CHEBI:30616"/>
    </ligand>
</feature>
<dbReference type="InterPro" id="IPR000228">
    <property type="entry name" value="RNA3'_term_phos_cyc"/>
</dbReference>
<dbReference type="SUPFAM" id="SSF55205">
    <property type="entry name" value="EPT/RTPC-like"/>
    <property type="match status" value="1"/>
</dbReference>
<dbReference type="InterPro" id="IPR017770">
    <property type="entry name" value="RNA3'_term_phos_cyc_type_1"/>
</dbReference>
<dbReference type="InterPro" id="IPR023797">
    <property type="entry name" value="RNA3'_phos_cyclase_dom"/>
</dbReference>
<proteinExistence type="inferred from homology"/>
<dbReference type="GO" id="GO:0006396">
    <property type="term" value="P:RNA processing"/>
    <property type="evidence" value="ECO:0007669"/>
    <property type="project" value="UniProtKB-UniRule"/>
</dbReference>
<dbReference type="Gene3D" id="3.30.360.20">
    <property type="entry name" value="RNA 3'-terminal phosphate cyclase, insert domain"/>
    <property type="match status" value="1"/>
</dbReference>
<feature type="active site" description="Tele-AMP-histidine intermediate" evidence="5">
    <location>
        <position position="315"/>
    </location>
</feature>
<dbReference type="GO" id="GO:0005524">
    <property type="term" value="F:ATP binding"/>
    <property type="evidence" value="ECO:0007669"/>
    <property type="project" value="UniProtKB-KW"/>
</dbReference>
<dbReference type="SUPFAM" id="SSF52913">
    <property type="entry name" value="RNA 3'-terminal phosphate cyclase, RPTC, insert domain"/>
    <property type="match status" value="1"/>
</dbReference>
<dbReference type="RefSeq" id="WP_106089354.1">
    <property type="nucleotide sequence ID" value="NZ_PVNL01000047.1"/>
</dbReference>
<evidence type="ECO:0000256" key="1">
    <source>
        <dbReference type="ARBA" id="ARBA00009206"/>
    </source>
</evidence>
<dbReference type="NCBIfam" id="TIGR03399">
    <property type="entry name" value="RNA_3prim_cycl"/>
    <property type="match status" value="1"/>
</dbReference>
<evidence type="ECO:0000313" key="10">
    <source>
        <dbReference type="Proteomes" id="UP000238823"/>
    </source>
</evidence>
<dbReference type="NCBIfam" id="NF003246">
    <property type="entry name" value="PRK04204.1-2"/>
    <property type="match status" value="1"/>
</dbReference>
<dbReference type="InterPro" id="IPR037136">
    <property type="entry name" value="RNA3'_phos_cyclase_dom_sf"/>
</dbReference>
<comment type="catalytic activity">
    <reaction evidence="4 5">
        <text>a 3'-end 3'-phospho-ribonucleotide-RNA + ATP = a 3'-end 2',3'-cyclophospho-ribonucleotide-RNA + AMP + diphosphate</text>
        <dbReference type="Rhea" id="RHEA:23976"/>
        <dbReference type="Rhea" id="RHEA-COMP:10463"/>
        <dbReference type="Rhea" id="RHEA-COMP:10464"/>
        <dbReference type="ChEBI" id="CHEBI:30616"/>
        <dbReference type="ChEBI" id="CHEBI:33019"/>
        <dbReference type="ChEBI" id="CHEBI:83062"/>
        <dbReference type="ChEBI" id="CHEBI:83064"/>
        <dbReference type="ChEBI" id="CHEBI:456215"/>
        <dbReference type="EC" id="6.5.1.4"/>
    </reaction>
</comment>
<dbReference type="InterPro" id="IPR036553">
    <property type="entry name" value="RPTC_insert"/>
</dbReference>
<evidence type="ECO:0000256" key="3">
    <source>
        <dbReference type="ARBA" id="ARBA00022741"/>
    </source>
</evidence>
<dbReference type="OrthoDB" id="9789235at2"/>
<dbReference type="Pfam" id="PF05189">
    <property type="entry name" value="RTC_insert"/>
    <property type="match status" value="1"/>
</dbReference>
<protein>
    <recommendedName>
        <fullName evidence="5 6">RNA 3'-terminal phosphate cyclase</fullName>
        <shortName evidence="5">RNA cyclase</shortName>
        <shortName evidence="5">RNA-3'-phosphate cyclase</shortName>
        <ecNumber evidence="5 6">6.5.1.4</ecNumber>
    </recommendedName>
</protein>
<dbReference type="InterPro" id="IPR013792">
    <property type="entry name" value="RNA3'P_cycl/enolpyr_Trfase_a/b"/>
</dbReference>
<keyword evidence="2 5" id="KW-0436">Ligase</keyword>
<accession>A0A2S9YS25</accession>
<evidence type="ECO:0000256" key="2">
    <source>
        <dbReference type="ARBA" id="ARBA00022598"/>
    </source>
</evidence>
<dbReference type="GO" id="GO:0005737">
    <property type="term" value="C:cytoplasm"/>
    <property type="evidence" value="ECO:0007669"/>
    <property type="project" value="UniProtKB-SubCell"/>
</dbReference>
<feature type="binding site" evidence="5">
    <location>
        <begin position="285"/>
        <end position="289"/>
    </location>
    <ligand>
        <name>ATP</name>
        <dbReference type="ChEBI" id="CHEBI:30616"/>
    </ligand>
</feature>
<dbReference type="EMBL" id="PVNL01000047">
    <property type="protein sequence ID" value="PRQ07888.1"/>
    <property type="molecule type" value="Genomic_DNA"/>
</dbReference>
<dbReference type="Pfam" id="PF01137">
    <property type="entry name" value="RTC"/>
    <property type="match status" value="1"/>
</dbReference>
<dbReference type="PANTHER" id="PTHR11096">
    <property type="entry name" value="RNA 3' TERMINAL PHOSPHATE CYCLASE"/>
    <property type="match status" value="1"/>
</dbReference>
<dbReference type="EC" id="6.5.1.4" evidence="5 6"/>
<keyword evidence="5" id="KW-0067">ATP-binding</keyword>
<evidence type="ECO:0000259" key="7">
    <source>
        <dbReference type="Pfam" id="PF01137"/>
    </source>
</evidence>
<evidence type="ECO:0000259" key="8">
    <source>
        <dbReference type="Pfam" id="PF05189"/>
    </source>
</evidence>